<accession>A0A8H7TX13</accession>
<dbReference type="Gene3D" id="3.80.10.10">
    <property type="entry name" value="Ribonuclease Inhibitor"/>
    <property type="match status" value="1"/>
</dbReference>
<reference evidence="1" key="2">
    <citation type="journal article" name="Front. Microbiol.">
        <title>Degradative Capacity of Two Strains of Rhodonia placenta: From Phenotype to Genotype.</title>
        <authorList>
            <person name="Kolle M."/>
            <person name="Horta M.A.C."/>
            <person name="Nowrousian M."/>
            <person name="Ohm R.A."/>
            <person name="Benz J.P."/>
            <person name="Pilgard A."/>
        </authorList>
    </citation>
    <scope>NUCLEOTIDE SEQUENCE</scope>
    <source>
        <strain evidence="1">FPRL280</strain>
    </source>
</reference>
<proteinExistence type="predicted"/>
<dbReference type="EMBL" id="JADOXO010000772">
    <property type="protein sequence ID" value="KAF9800494.1"/>
    <property type="molecule type" value="Genomic_DNA"/>
</dbReference>
<dbReference type="SUPFAM" id="SSF52047">
    <property type="entry name" value="RNI-like"/>
    <property type="match status" value="1"/>
</dbReference>
<evidence type="ECO:0000313" key="2">
    <source>
        <dbReference type="Proteomes" id="UP000639403"/>
    </source>
</evidence>
<comment type="caution">
    <text evidence="1">The sequence shown here is derived from an EMBL/GenBank/DDBJ whole genome shotgun (WGS) entry which is preliminary data.</text>
</comment>
<dbReference type="Proteomes" id="UP000639403">
    <property type="component" value="Unassembled WGS sequence"/>
</dbReference>
<reference evidence="1" key="1">
    <citation type="submission" date="2020-11" db="EMBL/GenBank/DDBJ databases">
        <authorList>
            <person name="Koelle M."/>
            <person name="Horta M.A.C."/>
            <person name="Nowrousian M."/>
            <person name="Ohm R.A."/>
            <person name="Benz P."/>
            <person name="Pilgard A."/>
        </authorList>
    </citation>
    <scope>NUCLEOTIDE SEQUENCE</scope>
    <source>
        <strain evidence="1">FPRL280</strain>
    </source>
</reference>
<evidence type="ECO:0000313" key="1">
    <source>
        <dbReference type="EMBL" id="KAF9800494.1"/>
    </source>
</evidence>
<evidence type="ECO:0008006" key="3">
    <source>
        <dbReference type="Google" id="ProtNLM"/>
    </source>
</evidence>
<dbReference type="InterPro" id="IPR032675">
    <property type="entry name" value="LRR_dom_sf"/>
</dbReference>
<protein>
    <recommendedName>
        <fullName evidence="3">F-box domain-containing protein</fullName>
    </recommendedName>
</protein>
<sequence>MHQVVSVAEIFLAICQFVHDDDDYPSLAVLARSCRSFYPIAVEVLWRCLENIIPIFRLLPADAWRFKEPSLPPLSTQDVQRRLNASDFTAIMKYAPLVKQIGFRRDSRRYPQWLRYETDMIPSHALNALVKSLPAPTLFPSIHTLDWSFRSLHICRQDYDDERAETTWDNACLCIGPQLRKVVVDAMLYDGEDEVSEQSLTNFLIRIGNNCPQLTEIDIKVSADLSGLVFPVTEWVSSLEDRLAKLRSLCCNEIPLTESALCHLGGSTTLTELNFALTASAAEYWIGAALQSSIQANFSVLRRLHVFTEDSTALLRFMEHTWFPQAETISVYSRDSSDGSGVTTLFNFIQLRLSPLKVTDLDIELGVSSEEDSQDQEDIFARECIVHPHHLHTLLAFRQLRRLYLCGNWSVDYDDALMEQLAVAWPQIENLRLTSRSYPWGPDEVQTSWRSLQSFATHCPRLKKLEIPFIASGTTGPPATTNSPAQPQLPKIDRLDISWIIIDGPVSEAAAFLEEILPNLKMFDLSECKDAEQKRRWYNVRKQYYPMFKDVRGEERQKLRERLLLNPLPDMPMSADCYW</sequence>
<name>A0A8H7TX13_9APHY</name>
<organism evidence="1 2">
    <name type="scientific">Rhodonia placenta</name>
    <dbReference type="NCBI Taxonomy" id="104341"/>
    <lineage>
        <taxon>Eukaryota</taxon>
        <taxon>Fungi</taxon>
        <taxon>Dikarya</taxon>
        <taxon>Basidiomycota</taxon>
        <taxon>Agaricomycotina</taxon>
        <taxon>Agaricomycetes</taxon>
        <taxon>Polyporales</taxon>
        <taxon>Adustoporiaceae</taxon>
        <taxon>Rhodonia</taxon>
    </lineage>
</organism>
<gene>
    <name evidence="1" type="ORF">IEO21_10358</name>
</gene>
<dbReference type="AlphaFoldDB" id="A0A8H7TX13"/>